<evidence type="ECO:0000313" key="1">
    <source>
        <dbReference type="EMBL" id="SFR53264.1"/>
    </source>
</evidence>
<keyword evidence="2" id="KW-1185">Reference proteome</keyword>
<reference evidence="2" key="1">
    <citation type="submission" date="2016-10" db="EMBL/GenBank/DDBJ databases">
        <authorList>
            <person name="Varghese N."/>
            <person name="Submissions S."/>
        </authorList>
    </citation>
    <scope>NUCLEOTIDE SEQUENCE [LARGE SCALE GENOMIC DNA]</scope>
    <source>
        <strain evidence="2">DSM 26921</strain>
    </source>
</reference>
<accession>A0A1I6HFZ6</accession>
<name>A0A1I6HFZ6_9RHOB</name>
<dbReference type="OrthoDB" id="7833573at2"/>
<dbReference type="Proteomes" id="UP000199658">
    <property type="component" value="Unassembled WGS sequence"/>
</dbReference>
<organism evidence="1 2">
    <name type="scientific">Litoreibacter janthinus</name>
    <dbReference type="NCBI Taxonomy" id="670154"/>
    <lineage>
        <taxon>Bacteria</taxon>
        <taxon>Pseudomonadati</taxon>
        <taxon>Pseudomonadota</taxon>
        <taxon>Alphaproteobacteria</taxon>
        <taxon>Rhodobacterales</taxon>
        <taxon>Roseobacteraceae</taxon>
        <taxon>Litoreibacter</taxon>
    </lineage>
</organism>
<evidence type="ECO:0000313" key="2">
    <source>
        <dbReference type="Proteomes" id="UP000199658"/>
    </source>
</evidence>
<dbReference type="STRING" id="670154.SAMN04488002_2953"/>
<protein>
    <submittedName>
        <fullName evidence="1">Uncharacterized protein</fullName>
    </submittedName>
</protein>
<dbReference type="EMBL" id="FOYO01000001">
    <property type="protein sequence ID" value="SFR53264.1"/>
    <property type="molecule type" value="Genomic_DNA"/>
</dbReference>
<dbReference type="AlphaFoldDB" id="A0A1I6HFZ6"/>
<gene>
    <name evidence="1" type="ORF">SAMN04488002_2953</name>
</gene>
<sequence>MLNYEGQVIAIRRLSEEVDIELTKLLGRTEPVKPGTAAHADLARKIELWRGRAANMEKAVRSKEGLLTVSHASILKKHGNYEAKQSFNSKMGNMNRLRKDLLKLLGKIADLINAATNPVSDEVAIMNGFKSALKAITEGGDEIVLNPQQSQKLTAEISKASGPLEPIEGYNPNQPIGLLTLALVMFVTAKKLLGRNGKA</sequence>
<dbReference type="RefSeq" id="WP_090218228.1">
    <property type="nucleotide sequence ID" value="NZ_FOYO01000001.1"/>
</dbReference>
<proteinExistence type="predicted"/>